<reference evidence="3 5" key="2">
    <citation type="journal article" date="2018" name="Syst. Appl. Microbiol.">
        <title>Flavobacterium circumlabens sp. nov. and Flavobacterium cupreum sp. nov., two psychrotrophic species isolated from Antarctic environmental samples.</title>
        <authorList>
            <person name="Kralova S."/>
            <person name="Busse H.J."/>
            <person name="Svec P."/>
            <person name="Maslanova I."/>
            <person name="Stankova E."/>
            <person name="Bartak M."/>
            <person name="Sedlacek I."/>
        </authorList>
    </citation>
    <scope>NUCLEOTIDE SEQUENCE [LARGE SCALE GENOMIC DNA]</scope>
    <source>
        <strain evidence="3 5">CCM 8828</strain>
    </source>
</reference>
<name>A0A4Y7UBC2_9FLAO</name>
<evidence type="ECO:0000313" key="3">
    <source>
        <dbReference type="EMBL" id="TEB43139.1"/>
    </source>
</evidence>
<evidence type="ECO:0000313" key="4">
    <source>
        <dbReference type="Proteomes" id="UP000295270"/>
    </source>
</evidence>
<dbReference type="EMBL" id="QWDN01000006">
    <property type="protein sequence ID" value="TEB43139.1"/>
    <property type="molecule type" value="Genomic_DNA"/>
</dbReference>
<gene>
    <name evidence="3" type="ORF">D0809_17035</name>
    <name evidence="2" type="ORF">EV142_106139</name>
</gene>
<comment type="caution">
    <text evidence="3">The sequence shown here is derived from an EMBL/GenBank/DDBJ whole genome shotgun (WGS) entry which is preliminary data.</text>
</comment>
<evidence type="ECO:0000313" key="2">
    <source>
        <dbReference type="EMBL" id="TCN55450.1"/>
    </source>
</evidence>
<dbReference type="GO" id="GO:0009253">
    <property type="term" value="P:peptidoglycan catabolic process"/>
    <property type="evidence" value="ECO:0007669"/>
    <property type="project" value="InterPro"/>
</dbReference>
<dbReference type="CDD" id="cd00599">
    <property type="entry name" value="GH25_muramidase"/>
    <property type="match status" value="1"/>
</dbReference>
<keyword evidence="2" id="KW-0378">Hydrolase</keyword>
<comment type="similarity">
    <text evidence="1">Belongs to the glycosyl hydrolase 25 family.</text>
</comment>
<proteinExistence type="inferred from homology"/>
<protein>
    <submittedName>
        <fullName evidence="2">Glycosyl hydrolase family 25</fullName>
    </submittedName>
</protein>
<dbReference type="Pfam" id="PF01183">
    <property type="entry name" value="Glyco_hydro_25"/>
    <property type="match status" value="1"/>
</dbReference>
<organism evidence="3 5">
    <name type="scientific">Flavobacterium circumlabens</name>
    <dbReference type="NCBI Taxonomy" id="2133765"/>
    <lineage>
        <taxon>Bacteria</taxon>
        <taxon>Pseudomonadati</taxon>
        <taxon>Bacteroidota</taxon>
        <taxon>Flavobacteriia</taxon>
        <taxon>Flavobacteriales</taxon>
        <taxon>Flavobacteriaceae</taxon>
        <taxon>Flavobacterium</taxon>
    </lineage>
</organism>
<accession>A0A4Y7UBC2</accession>
<dbReference type="OrthoDB" id="9798192at2"/>
<dbReference type="RefSeq" id="WP_132036755.1">
    <property type="nucleotide sequence ID" value="NZ_QWDN01000006.1"/>
</dbReference>
<reference evidence="2" key="3">
    <citation type="submission" date="2019-03" db="EMBL/GenBank/DDBJ databases">
        <authorList>
            <person name="Whitman W."/>
            <person name="Huntemann M."/>
            <person name="Clum A."/>
            <person name="Pillay M."/>
            <person name="Palaniappan K."/>
            <person name="Varghese N."/>
            <person name="Mikhailova N."/>
            <person name="Stamatis D."/>
            <person name="Reddy T."/>
            <person name="Daum C."/>
            <person name="Shapiro N."/>
            <person name="Ivanova N."/>
            <person name="Kyrpides N."/>
            <person name="Woyke T."/>
        </authorList>
    </citation>
    <scope>NUCLEOTIDE SEQUENCE</scope>
    <source>
        <strain evidence="2">P5626</strain>
    </source>
</reference>
<dbReference type="InterPro" id="IPR002053">
    <property type="entry name" value="Glyco_hydro_25"/>
</dbReference>
<dbReference type="EMBL" id="SLWA01000006">
    <property type="protein sequence ID" value="TCN55450.1"/>
    <property type="molecule type" value="Genomic_DNA"/>
</dbReference>
<dbReference type="SUPFAM" id="SSF51445">
    <property type="entry name" value="(Trans)glycosidases"/>
    <property type="match status" value="1"/>
</dbReference>
<dbReference type="Proteomes" id="UP000295270">
    <property type="component" value="Unassembled WGS sequence"/>
</dbReference>
<dbReference type="GO" id="GO:0016998">
    <property type="term" value="P:cell wall macromolecule catabolic process"/>
    <property type="evidence" value="ECO:0007669"/>
    <property type="project" value="InterPro"/>
</dbReference>
<dbReference type="GO" id="GO:0003796">
    <property type="term" value="F:lysozyme activity"/>
    <property type="evidence" value="ECO:0007669"/>
    <property type="project" value="InterPro"/>
</dbReference>
<keyword evidence="4" id="KW-1185">Reference proteome</keyword>
<dbReference type="AlphaFoldDB" id="A0A4Y7UBC2"/>
<evidence type="ECO:0000313" key="5">
    <source>
        <dbReference type="Proteomes" id="UP000298340"/>
    </source>
</evidence>
<sequence length="249" mass="29428">MKLYFTLLLFSINLANCWSQSEFNKPWEDLNRPIIIDVYKDNSYDLKQLVKDKRIKGIIHKMSEEDSAAFYLRRKDAYEKNLLFGSYWLPKHDYDGAAQADLYLKMIGDSALNKEFIALDFEEHKLTKEFISPYNASLFIKRIYEKTGRYPHIYCGLNNMDKLTDSKYVETFNKCKLWLIALPVDGNITGKFKNNTIWNSYSLWQFSCEINCCKGAKKPCYYKVNGIDCYMDYDIYNGTFKELTENWGR</sequence>
<reference evidence="2 4" key="1">
    <citation type="journal article" date="2015" name="Stand. Genomic Sci.">
        <title>Genomic Encyclopedia of Bacterial and Archaeal Type Strains, Phase III: the genomes of soil and plant-associated and newly described type strains.</title>
        <authorList>
            <person name="Whitman W.B."/>
            <person name="Woyke T."/>
            <person name="Klenk H.P."/>
            <person name="Zhou Y."/>
            <person name="Lilburn T.G."/>
            <person name="Beck B.J."/>
            <person name="De Vos P."/>
            <person name="Vandamme P."/>
            <person name="Eisen J.A."/>
            <person name="Garrity G."/>
            <person name="Hugenholtz P."/>
            <person name="Kyrpides N.C."/>
        </authorList>
    </citation>
    <scope>NUCLEOTIDE SEQUENCE [LARGE SCALE GENOMIC DNA]</scope>
    <source>
        <strain evidence="2 4">P5626</strain>
    </source>
</reference>
<dbReference type="InterPro" id="IPR017853">
    <property type="entry name" value="GH"/>
</dbReference>
<dbReference type="Gene3D" id="3.20.20.80">
    <property type="entry name" value="Glycosidases"/>
    <property type="match status" value="1"/>
</dbReference>
<dbReference type="Proteomes" id="UP000298340">
    <property type="component" value="Unassembled WGS sequence"/>
</dbReference>
<evidence type="ECO:0000256" key="1">
    <source>
        <dbReference type="ARBA" id="ARBA00010646"/>
    </source>
</evidence>